<sequence length="149" mass="16873">MSKRFKFITIAAIIAMLVLLTTILADIKNTYIKLGTLTTELSQVKAEFNQYHTLVQKVNEIDNKFTRNLADAKAENDHRYNNVINDVARLQLNNGKPNQTSSAGMDDANACELTGEARQNYYLLRDDIITKDTMILGLQQYISRICLAE</sequence>
<dbReference type="EMBL" id="RBWY01000001">
    <property type="protein sequence ID" value="RKS86908.1"/>
    <property type="molecule type" value="Genomic_DNA"/>
</dbReference>
<evidence type="ECO:0000313" key="1">
    <source>
        <dbReference type="EMBL" id="RKS86908.1"/>
    </source>
</evidence>
<accession>A0A495RJD9</accession>
<gene>
    <name evidence="1" type="ORF">DES39_0114</name>
</gene>
<name>A0A495RJD9_9GAMM</name>
<dbReference type="GO" id="GO:0044659">
    <property type="term" value="P:viral release from host cell by cytolysis"/>
    <property type="evidence" value="ECO:0007669"/>
    <property type="project" value="InterPro"/>
</dbReference>
<protein>
    <submittedName>
        <fullName evidence="1">Prophage endopeptidase</fullName>
    </submittedName>
</protein>
<dbReference type="Proteomes" id="UP000278542">
    <property type="component" value="Unassembled WGS sequence"/>
</dbReference>
<dbReference type="RefSeq" id="WP_121143833.1">
    <property type="nucleotide sequence ID" value="NZ_RBWY01000001.1"/>
</dbReference>
<organism evidence="1 2">
    <name type="scientific">Orbus hercynius</name>
    <dbReference type="NCBI Taxonomy" id="593135"/>
    <lineage>
        <taxon>Bacteria</taxon>
        <taxon>Pseudomonadati</taxon>
        <taxon>Pseudomonadota</taxon>
        <taxon>Gammaproteobacteria</taxon>
        <taxon>Orbales</taxon>
        <taxon>Orbaceae</taxon>
        <taxon>Orbus</taxon>
    </lineage>
</organism>
<keyword evidence="2" id="KW-1185">Reference proteome</keyword>
<reference evidence="1 2" key="1">
    <citation type="submission" date="2018-10" db="EMBL/GenBank/DDBJ databases">
        <title>Genomic Encyclopedia of Type Strains, Phase IV (KMG-IV): sequencing the most valuable type-strain genomes for metagenomic binning, comparative biology and taxonomic classification.</title>
        <authorList>
            <person name="Goeker M."/>
        </authorList>
    </citation>
    <scope>NUCLEOTIDE SEQUENCE [LARGE SCALE GENOMIC DNA]</scope>
    <source>
        <strain evidence="1 2">DSM 22228</strain>
    </source>
</reference>
<proteinExistence type="predicted"/>
<dbReference type="InterPro" id="IPR004929">
    <property type="entry name" value="I-spanin"/>
</dbReference>
<comment type="caution">
    <text evidence="1">The sequence shown here is derived from an EMBL/GenBank/DDBJ whole genome shotgun (WGS) entry which is preliminary data.</text>
</comment>
<dbReference type="Pfam" id="PF03245">
    <property type="entry name" value="Phage_lysis"/>
    <property type="match status" value="1"/>
</dbReference>
<evidence type="ECO:0000313" key="2">
    <source>
        <dbReference type="Proteomes" id="UP000278542"/>
    </source>
</evidence>
<dbReference type="OrthoDB" id="6877134at2"/>
<dbReference type="AlphaFoldDB" id="A0A495RJD9"/>